<reference evidence="2" key="1">
    <citation type="submission" date="2007-02" db="EMBL/GenBank/DDBJ databases">
        <title>Complete sequence of Pyrobaculum calidifontis JCM 11548.</title>
        <authorList>
            <consortium name="US DOE Joint Genome Institute"/>
            <person name="Copeland A."/>
            <person name="Lucas S."/>
            <person name="Lapidus A."/>
            <person name="Barry K."/>
            <person name="Glavina del Rio T."/>
            <person name="Dalin E."/>
            <person name="Tice H."/>
            <person name="Pitluck S."/>
            <person name="Chain P."/>
            <person name="Malfatti S."/>
            <person name="Shin M."/>
            <person name="Vergez L."/>
            <person name="Schmutz J."/>
            <person name="Larimer F."/>
            <person name="Land M."/>
            <person name="Hauser L."/>
            <person name="Kyrpides N."/>
            <person name="Mikhailova N."/>
            <person name="Cozen A.E."/>
            <person name="Fitz-Gibbon S.T."/>
            <person name="House C.H."/>
            <person name="Saltikov C."/>
            <person name="Lowe T.M."/>
            <person name="Richardson P."/>
        </authorList>
    </citation>
    <scope>NUCLEOTIDE SEQUENCE [LARGE SCALE GENOMIC DNA]</scope>
    <source>
        <strain evidence="2">JCM 11548</strain>
    </source>
</reference>
<dbReference type="RefSeq" id="WP_011848769.1">
    <property type="nucleotide sequence ID" value="NC_009073.1"/>
</dbReference>
<dbReference type="STRING" id="410359.Pcal_0072"/>
<dbReference type="Pfam" id="PF04389">
    <property type="entry name" value="Peptidase_M28"/>
    <property type="match status" value="1"/>
</dbReference>
<dbReference type="eggNOG" id="arCOG02960">
    <property type="taxonomic scope" value="Archaea"/>
</dbReference>
<feature type="domain" description="Peptidase M28" evidence="1">
    <location>
        <begin position="183"/>
        <end position="273"/>
    </location>
</feature>
<protein>
    <recommendedName>
        <fullName evidence="1">Peptidase M28 domain-containing protein</fullName>
    </recommendedName>
</protein>
<dbReference type="Gene3D" id="3.50.30.30">
    <property type="match status" value="1"/>
</dbReference>
<dbReference type="HOGENOM" id="CLU_625029_0_0_2"/>
<accession>A3MS95</accession>
<dbReference type="InterPro" id="IPR007484">
    <property type="entry name" value="Peptidase_M28"/>
</dbReference>
<name>A3MS95_PYRCJ</name>
<dbReference type="OrthoDB" id="34215at2157"/>
<dbReference type="EMBL" id="CP000561">
    <property type="protein sequence ID" value="ABO07512.1"/>
    <property type="molecule type" value="Genomic_DNA"/>
</dbReference>
<sequence length="438" mass="48489">MEVFSRCTSFTDLVAGSPEEREFLQWLITALDAPGVWFHLSPVEVLYWRDVGTRLEVGGAELRGLAMPYSRGAVVEGRLVPVDGDVEGNIAVAEFPQDLDDAKYVVIDAARRGAAAVIFTGSPPRRVVVTSELGFKLDSAPPPVPVASIEGVKGLLGERGRLEVNVQTRVTYSYSLIAFNSFENTPMVSAHWDHWLSGATDNCAGVEAAVVAFSELVAEDVPIALGLFTAEEGVAPHVPSFYWSWGSYNYLRRWRPTFLVNIDVVGVGTPRIYAPPYLHGQLERLGPVENPQAYFDSVHYERWGLPSVTISSLWDTWDVYHSPLDSQADYENVLYAADLAKRIVKIGPATPSVRVEEYGLPPVEDPHEAWSLVYNYLTLFKDFSHSDVAYVNVFETLKRGSEYRRIDVFGGPTLCVGDCSHALEVYREAAALGLLHFL</sequence>
<dbReference type="AlphaFoldDB" id="A3MS95"/>
<evidence type="ECO:0000313" key="3">
    <source>
        <dbReference type="Proteomes" id="UP000001431"/>
    </source>
</evidence>
<dbReference type="Gene3D" id="3.40.630.10">
    <property type="entry name" value="Zn peptidases"/>
    <property type="match status" value="1"/>
</dbReference>
<dbReference type="KEGG" id="pcl:Pcal_0072"/>
<gene>
    <name evidence="2" type="ordered locus">Pcal_0072</name>
</gene>
<evidence type="ECO:0000313" key="2">
    <source>
        <dbReference type="EMBL" id="ABO07512.1"/>
    </source>
</evidence>
<proteinExistence type="predicted"/>
<dbReference type="GeneID" id="4908185"/>
<organism evidence="2 3">
    <name type="scientific">Pyrobaculum calidifontis (strain DSM 21063 / JCM 11548 / VA1)</name>
    <dbReference type="NCBI Taxonomy" id="410359"/>
    <lineage>
        <taxon>Archaea</taxon>
        <taxon>Thermoproteota</taxon>
        <taxon>Thermoprotei</taxon>
        <taxon>Thermoproteales</taxon>
        <taxon>Thermoproteaceae</taxon>
        <taxon>Pyrobaculum</taxon>
    </lineage>
</organism>
<keyword evidence="3" id="KW-1185">Reference proteome</keyword>
<dbReference type="SUPFAM" id="SSF53187">
    <property type="entry name" value="Zn-dependent exopeptidases"/>
    <property type="match status" value="1"/>
</dbReference>
<dbReference type="Proteomes" id="UP000001431">
    <property type="component" value="Chromosome"/>
</dbReference>
<evidence type="ECO:0000259" key="1">
    <source>
        <dbReference type="Pfam" id="PF04389"/>
    </source>
</evidence>